<accession>A0AAD9JCN0</accession>
<keyword evidence="6" id="KW-0325">Glycoprotein</keyword>
<evidence type="ECO:0000256" key="6">
    <source>
        <dbReference type="ARBA" id="ARBA00023180"/>
    </source>
</evidence>
<comment type="similarity">
    <text evidence="2">Belongs to the CD36 family.</text>
</comment>
<keyword evidence="8" id="KW-1185">Reference proteome</keyword>
<evidence type="ECO:0000313" key="7">
    <source>
        <dbReference type="EMBL" id="KAK2150526.1"/>
    </source>
</evidence>
<comment type="subcellular location">
    <subcellularLocation>
        <location evidence="1">Membrane</location>
    </subcellularLocation>
</comment>
<dbReference type="EMBL" id="JAODUO010002756">
    <property type="protein sequence ID" value="KAK2150526.1"/>
    <property type="molecule type" value="Genomic_DNA"/>
</dbReference>
<evidence type="ECO:0000256" key="3">
    <source>
        <dbReference type="ARBA" id="ARBA00022692"/>
    </source>
</evidence>
<keyword evidence="5" id="KW-0472">Membrane</keyword>
<organism evidence="7 8">
    <name type="scientific">Ridgeia piscesae</name>
    <name type="common">Tubeworm</name>
    <dbReference type="NCBI Taxonomy" id="27915"/>
    <lineage>
        <taxon>Eukaryota</taxon>
        <taxon>Metazoa</taxon>
        <taxon>Spiralia</taxon>
        <taxon>Lophotrochozoa</taxon>
        <taxon>Annelida</taxon>
        <taxon>Polychaeta</taxon>
        <taxon>Sedentaria</taxon>
        <taxon>Canalipalpata</taxon>
        <taxon>Sabellida</taxon>
        <taxon>Siboglinidae</taxon>
        <taxon>Ridgeia</taxon>
    </lineage>
</organism>
<protein>
    <submittedName>
        <fullName evidence="7">Uncharacterized protein</fullName>
    </submittedName>
</protein>
<dbReference type="GO" id="GO:0016020">
    <property type="term" value="C:membrane"/>
    <property type="evidence" value="ECO:0007669"/>
    <property type="project" value="UniProtKB-SubCell"/>
</dbReference>
<dbReference type="AlphaFoldDB" id="A0AAD9JCN0"/>
<dbReference type="Proteomes" id="UP001209878">
    <property type="component" value="Unassembled WGS sequence"/>
</dbReference>
<dbReference type="InterPro" id="IPR002159">
    <property type="entry name" value="CD36_fam"/>
</dbReference>
<name>A0AAD9JCN0_RIDPI</name>
<sequence length="83" mass="9274">MSKDTILQMFQSIICSITLSAHDIELYRFVAPKSSFASAKENPDNAGFCTPYGHCMESGVLNVSSCQLGMWHVLQCFLWGNCY</sequence>
<keyword evidence="3" id="KW-0812">Transmembrane</keyword>
<evidence type="ECO:0000256" key="1">
    <source>
        <dbReference type="ARBA" id="ARBA00004370"/>
    </source>
</evidence>
<proteinExistence type="inferred from homology"/>
<evidence type="ECO:0000256" key="2">
    <source>
        <dbReference type="ARBA" id="ARBA00010532"/>
    </source>
</evidence>
<comment type="caution">
    <text evidence="7">The sequence shown here is derived from an EMBL/GenBank/DDBJ whole genome shotgun (WGS) entry which is preliminary data.</text>
</comment>
<evidence type="ECO:0000256" key="5">
    <source>
        <dbReference type="ARBA" id="ARBA00023136"/>
    </source>
</evidence>
<gene>
    <name evidence="7" type="ORF">NP493_2769g00002</name>
</gene>
<evidence type="ECO:0000256" key="4">
    <source>
        <dbReference type="ARBA" id="ARBA00022989"/>
    </source>
</evidence>
<evidence type="ECO:0000313" key="8">
    <source>
        <dbReference type="Proteomes" id="UP001209878"/>
    </source>
</evidence>
<dbReference type="Pfam" id="PF01130">
    <property type="entry name" value="CD36"/>
    <property type="match status" value="1"/>
</dbReference>
<keyword evidence="4" id="KW-1133">Transmembrane helix</keyword>
<reference evidence="7" key="1">
    <citation type="journal article" date="2023" name="Mol. Biol. Evol.">
        <title>Third-Generation Sequencing Reveals the Adaptive Role of the Epigenome in Three Deep-Sea Polychaetes.</title>
        <authorList>
            <person name="Perez M."/>
            <person name="Aroh O."/>
            <person name="Sun Y."/>
            <person name="Lan Y."/>
            <person name="Juniper S.K."/>
            <person name="Young C.R."/>
            <person name="Angers B."/>
            <person name="Qian P.Y."/>
        </authorList>
    </citation>
    <scope>NUCLEOTIDE SEQUENCE</scope>
    <source>
        <strain evidence="7">R07B-5</strain>
    </source>
</reference>